<organism evidence="3 4">
    <name type="scientific">Parahaliea aestuarii</name>
    <dbReference type="NCBI Taxonomy" id="1852021"/>
    <lineage>
        <taxon>Bacteria</taxon>
        <taxon>Pseudomonadati</taxon>
        <taxon>Pseudomonadota</taxon>
        <taxon>Gammaproteobacteria</taxon>
        <taxon>Cellvibrionales</taxon>
        <taxon>Halieaceae</taxon>
        <taxon>Parahaliea</taxon>
    </lineage>
</organism>
<dbReference type="Pfam" id="PF04168">
    <property type="entry name" value="Alpha-E"/>
    <property type="match status" value="1"/>
</dbReference>
<evidence type="ECO:0000259" key="1">
    <source>
        <dbReference type="Pfam" id="PF04168"/>
    </source>
</evidence>
<dbReference type="EMBL" id="VRYZ01000010">
    <property type="protein sequence ID" value="TXS89162.1"/>
    <property type="molecule type" value="Genomic_DNA"/>
</dbReference>
<proteinExistence type="predicted"/>
<dbReference type="OrthoDB" id="9804079at2"/>
<dbReference type="Pfam" id="PF14403">
    <property type="entry name" value="CP_ATPgrasp_2"/>
    <property type="match status" value="1"/>
</dbReference>
<feature type="domain" description="DUF403" evidence="1">
    <location>
        <begin position="510"/>
        <end position="827"/>
    </location>
</feature>
<dbReference type="Proteomes" id="UP000321933">
    <property type="component" value="Unassembled WGS sequence"/>
</dbReference>
<dbReference type="RefSeq" id="WP_148065913.1">
    <property type="nucleotide sequence ID" value="NZ_VRYZ01000010.1"/>
</dbReference>
<dbReference type="Gene3D" id="3.30.1490.270">
    <property type="match status" value="1"/>
</dbReference>
<dbReference type="InterPro" id="IPR025841">
    <property type="entry name" value="CP_ATPgrasp_2"/>
</dbReference>
<evidence type="ECO:0000259" key="2">
    <source>
        <dbReference type="Pfam" id="PF14403"/>
    </source>
</evidence>
<dbReference type="InterPro" id="IPR051680">
    <property type="entry name" value="ATP-dep_Glu-Cys_Ligase-2"/>
</dbReference>
<dbReference type="Gene3D" id="3.40.50.11290">
    <property type="match status" value="1"/>
</dbReference>
<protein>
    <submittedName>
        <fullName evidence="3">Circularly permuted type 2 ATP-grasp protein</fullName>
    </submittedName>
</protein>
<keyword evidence="4" id="KW-1185">Reference proteome</keyword>
<gene>
    <name evidence="3" type="ORF">FVW59_18740</name>
</gene>
<dbReference type="PANTHER" id="PTHR34595">
    <property type="entry name" value="BLR5612 PROTEIN"/>
    <property type="match status" value="1"/>
</dbReference>
<evidence type="ECO:0000313" key="4">
    <source>
        <dbReference type="Proteomes" id="UP000321933"/>
    </source>
</evidence>
<dbReference type="InterPro" id="IPR007296">
    <property type="entry name" value="DUF403"/>
</dbReference>
<sequence>MLKPSDSASVAASGTAFSEAYAPDGDLRQHWEYLLGSLSGFSAEERSDRLQMVERLLQDDGASYNDYSSGGAREWSLDPLPLLLDSREWQRIESGVRERAELLNLVLRDIYGPRSLIKLGIIPAELVFGHPGFLRACDGIALPGEQHIIQYAVDMLRGPDGRMRVIADRTQVPSGAGYALENRRVMARVFPSLFRDSHVHRLSHYFNSLRTRLNTLAPNGGLPRVVMLTPGAYNETYFEHLFLANYLGYSLVQGSDLTVRDGYVWLKTLGGLSRIDVILRRVDDDYCDPVELRPDSQLGVPGLLEVVRAGRVAVANPLGCGVLENTALLKYLPAAARHLLGREPALEAAPTYWCGDPEDRALVLDRFEDMVIKSIHSGSDGRTVHAGSLARAGRETLRQRILQRPGSFSAQPFLQPSLTPVWDGEWDGPGAGSAAGRPAILRTFAVAGESSYIVMSGGLTRVARADGNFEISNRAGSPSKDTWVLASEPEKLEPAASQAIAREPGASAELPSRVVENLFWLGRYTERAESALRLLRIVFASLDGANPPSADSRSLLLRAVTQLTCTYPGFMVESGVQKDPQPELLAVVLESQRPGSVAHSLAAMLSTVGQVKDFMSTDTQRILNDVSGRMQQLPRRLQHGVGPAQQEELNALVTALLALAGLVQESMVRGQGWHFLQAGRRIERSLQILSLLRSLWVRKTAGEDQDLMLETALLSLDSLSTYRHRYQRQLDVASGLDHLLLNAANPRSVLFQLEELKGHLEQIPVSAGNGRLPRPQRLLLEAGTQLQLADLEALASGGGDVLRSGLDQLLARSHHLLGGIATAISDHCFDHTGGPRPLGPGPDRREVEP</sequence>
<accession>A0A5C8ZN26</accession>
<name>A0A5C8ZN26_9GAMM</name>
<reference evidence="3 4" key="1">
    <citation type="submission" date="2019-08" db="EMBL/GenBank/DDBJ databases">
        <title>Parahaliea maris sp. nov., isolated from the surface seawater.</title>
        <authorList>
            <person name="Liu Y."/>
        </authorList>
    </citation>
    <scope>NUCLEOTIDE SEQUENCE [LARGE SCALE GENOMIC DNA]</scope>
    <source>
        <strain evidence="3 4">S2-26</strain>
    </source>
</reference>
<dbReference type="PANTHER" id="PTHR34595:SF2">
    <property type="entry name" value="BLR2978 PROTEIN"/>
    <property type="match status" value="1"/>
</dbReference>
<dbReference type="SUPFAM" id="SSF56059">
    <property type="entry name" value="Glutathione synthetase ATP-binding domain-like"/>
    <property type="match status" value="1"/>
</dbReference>
<feature type="domain" description="Circularly permuted ATP-grasp type 2" evidence="2">
    <location>
        <begin position="81"/>
        <end position="463"/>
    </location>
</feature>
<dbReference type="AlphaFoldDB" id="A0A5C8ZN26"/>
<comment type="caution">
    <text evidence="3">The sequence shown here is derived from an EMBL/GenBank/DDBJ whole genome shotgun (WGS) entry which is preliminary data.</text>
</comment>
<evidence type="ECO:0000313" key="3">
    <source>
        <dbReference type="EMBL" id="TXS89162.1"/>
    </source>
</evidence>